<proteinExistence type="predicted"/>
<dbReference type="EMBL" id="QGGB01000007">
    <property type="protein sequence ID" value="PWN06278.1"/>
    <property type="molecule type" value="Genomic_DNA"/>
</dbReference>
<dbReference type="AlphaFoldDB" id="A0A316TR43"/>
<keyword evidence="2" id="KW-1185">Reference proteome</keyword>
<sequence length="101" mass="11244">MHLFRKYGFVLMLLVPLLLGISIQHTLDSEHFAPAPVEQSQSDNLVNTLSETVEELSKEDDVHIRNTSFQPQAVPYSSGAFFTDPRARTVVVVPTPPPDLV</sequence>
<gene>
    <name evidence="1" type="ORF">DDZ15_10655</name>
</gene>
<protein>
    <submittedName>
        <fullName evidence="1">Uncharacterized protein</fullName>
    </submittedName>
</protein>
<evidence type="ECO:0000313" key="2">
    <source>
        <dbReference type="Proteomes" id="UP000245533"/>
    </source>
</evidence>
<evidence type="ECO:0000313" key="1">
    <source>
        <dbReference type="EMBL" id="PWN06278.1"/>
    </source>
</evidence>
<comment type="caution">
    <text evidence="1">The sequence shown here is derived from an EMBL/GenBank/DDBJ whole genome shotgun (WGS) entry which is preliminary data.</text>
</comment>
<reference evidence="1 2" key="1">
    <citation type="submission" date="2018-05" db="EMBL/GenBank/DDBJ databases">
        <title>Rhodohalobacter halophilus gen. nov., sp. nov., a moderately halophilic member of the family Balneolaceae.</title>
        <authorList>
            <person name="Liu Z.-W."/>
        </authorList>
    </citation>
    <scope>NUCLEOTIDE SEQUENCE [LARGE SCALE GENOMIC DNA]</scope>
    <source>
        <strain evidence="1 2">8A47</strain>
    </source>
</reference>
<accession>A0A316TR43</accession>
<dbReference type="RefSeq" id="WP_109647071.1">
    <property type="nucleotide sequence ID" value="NZ_QGGB01000007.1"/>
</dbReference>
<name>A0A316TR43_9BACT</name>
<organism evidence="1 2">
    <name type="scientific">Rhodohalobacter mucosus</name>
    <dbReference type="NCBI Taxonomy" id="2079485"/>
    <lineage>
        <taxon>Bacteria</taxon>
        <taxon>Pseudomonadati</taxon>
        <taxon>Balneolota</taxon>
        <taxon>Balneolia</taxon>
        <taxon>Balneolales</taxon>
        <taxon>Balneolaceae</taxon>
        <taxon>Rhodohalobacter</taxon>
    </lineage>
</organism>
<dbReference type="Proteomes" id="UP000245533">
    <property type="component" value="Unassembled WGS sequence"/>
</dbReference>